<dbReference type="InterPro" id="IPR008949">
    <property type="entry name" value="Isoprenoid_synthase_dom_sf"/>
</dbReference>
<dbReference type="Pfam" id="PF00348">
    <property type="entry name" value="polyprenyl_synt"/>
    <property type="match status" value="1"/>
</dbReference>
<evidence type="ECO:0000256" key="2">
    <source>
        <dbReference type="ARBA" id="ARBA00022723"/>
    </source>
</evidence>
<dbReference type="GO" id="GO:0008299">
    <property type="term" value="P:isoprenoid biosynthetic process"/>
    <property type="evidence" value="ECO:0007669"/>
    <property type="project" value="InterPro"/>
</dbReference>
<dbReference type="CDD" id="cd00867">
    <property type="entry name" value="Trans_IPPS"/>
    <property type="match status" value="1"/>
</dbReference>
<protein>
    <submittedName>
        <fullName evidence="5">Terpenoid synthase</fullName>
    </submittedName>
</protein>
<keyword evidence="3" id="KW-0460">Magnesium</keyword>
<dbReference type="GO" id="GO:0046165">
    <property type="term" value="P:alcohol biosynthetic process"/>
    <property type="evidence" value="ECO:0007669"/>
    <property type="project" value="UniProtKB-ARBA"/>
</dbReference>
<dbReference type="PANTHER" id="PTHR12001:SF44">
    <property type="entry name" value="GERANYLGERANYL PYROPHOSPHATE SYNTHASE"/>
    <property type="match status" value="1"/>
</dbReference>
<comment type="similarity">
    <text evidence="4">Belongs to the FPP/GGPP synthase family.</text>
</comment>
<name>A0A370BPM7_ASPNG</name>
<dbReference type="SUPFAM" id="SSF48576">
    <property type="entry name" value="Terpenoid synthases"/>
    <property type="match status" value="1"/>
</dbReference>
<evidence type="ECO:0000313" key="5">
    <source>
        <dbReference type="EMBL" id="RDH16160.1"/>
    </source>
</evidence>
<dbReference type="EMBL" id="KZ851941">
    <property type="protein sequence ID" value="RDH16160.1"/>
    <property type="molecule type" value="Genomic_DNA"/>
</dbReference>
<organism evidence="5 6">
    <name type="scientific">Aspergillus niger ATCC 13496</name>
    <dbReference type="NCBI Taxonomy" id="1353008"/>
    <lineage>
        <taxon>Eukaryota</taxon>
        <taxon>Fungi</taxon>
        <taxon>Dikarya</taxon>
        <taxon>Ascomycota</taxon>
        <taxon>Pezizomycotina</taxon>
        <taxon>Eurotiomycetes</taxon>
        <taxon>Eurotiomycetidae</taxon>
        <taxon>Eurotiales</taxon>
        <taxon>Aspergillaceae</taxon>
        <taxon>Aspergillus</taxon>
        <taxon>Aspergillus subgen. Circumdati</taxon>
    </lineage>
</organism>
<keyword evidence="1 4" id="KW-0808">Transferase</keyword>
<accession>A0A370BPM7</accession>
<proteinExistence type="inferred from homology"/>
<evidence type="ECO:0000313" key="6">
    <source>
        <dbReference type="Proteomes" id="UP000253845"/>
    </source>
</evidence>
<dbReference type="Gene3D" id="1.10.600.10">
    <property type="entry name" value="Farnesyl Diphosphate Synthase"/>
    <property type="match status" value="1"/>
</dbReference>
<gene>
    <name evidence="5" type="ORF">M747DRAFT_318060</name>
</gene>
<dbReference type="GO" id="GO:0043386">
    <property type="term" value="P:mycotoxin biosynthetic process"/>
    <property type="evidence" value="ECO:0007669"/>
    <property type="project" value="UniProtKB-ARBA"/>
</dbReference>
<evidence type="ECO:0000256" key="4">
    <source>
        <dbReference type="RuleBase" id="RU004466"/>
    </source>
</evidence>
<dbReference type="PANTHER" id="PTHR12001">
    <property type="entry name" value="GERANYLGERANYL PYROPHOSPHATE SYNTHASE"/>
    <property type="match status" value="1"/>
</dbReference>
<dbReference type="Proteomes" id="UP000253845">
    <property type="component" value="Unassembled WGS sequence"/>
</dbReference>
<dbReference type="GO" id="GO:0004659">
    <property type="term" value="F:prenyltransferase activity"/>
    <property type="evidence" value="ECO:0007669"/>
    <property type="project" value="InterPro"/>
</dbReference>
<sequence>MRNNLSLRWPEDIRYRKDVNDSAPCYCITFTTRKNRDHSPDWQVFAHNDKGRKSTAVMEDTETRDPNPDPRCFVRPALNKLLRRRWNIFCLSPEKGSEAKKMLLALNEWLEVPEKKLQVIVRAVNLLLTASLLIGDIEDGSLLRRRQPVTHKVFGVAQTINSANHTYFLVQQCVQQLGNPQVVEIFTEELLNLHRGQGMDLFWRETLICPTEEEYLDMISNRTGRLFRLAIRPLQAESLRTSILVPIIHSIRSNAGNRQPQHILWQRNTDKELKECARGLIESTERDQYCRQKIILYMQAARASVKDVERELGENTQTGAVLDFLKRY</sequence>
<reference evidence="5 6" key="1">
    <citation type="submission" date="2018-07" db="EMBL/GenBank/DDBJ databases">
        <title>Section-level genome sequencing of Aspergillus section Nigri to investigate inter- and intra-species variation.</title>
        <authorList>
            <consortium name="DOE Joint Genome Institute"/>
            <person name="Vesth T.C."/>
            <person name="Nybo J.L."/>
            <person name="Theobald S."/>
            <person name="Frisvad J.C."/>
            <person name="Larsen T.O."/>
            <person name="Nielsen K.F."/>
            <person name="Hoof J.B."/>
            <person name="Brandl J."/>
            <person name="Salamov A."/>
            <person name="Riley R."/>
            <person name="Gladden J.M."/>
            <person name="Phatale P."/>
            <person name="Nielsen M.T."/>
            <person name="Lyhne E.K."/>
            <person name="Kogle M.E."/>
            <person name="Strasser K."/>
            <person name="McDonnell E."/>
            <person name="Barry K."/>
            <person name="Clum A."/>
            <person name="Chen C."/>
            <person name="Nolan M."/>
            <person name="Sandor L."/>
            <person name="Kuo A."/>
            <person name="Lipzen A."/>
            <person name="Hainaut M."/>
            <person name="Drula E."/>
            <person name="Tsang A."/>
            <person name="Magnuson J.K."/>
            <person name="Henrissat B."/>
            <person name="Wiebenga A."/>
            <person name="Simmons B.A."/>
            <person name="Makela M.R."/>
            <person name="De vries R.P."/>
            <person name="Grigoriev I.V."/>
            <person name="Mortensen U.H."/>
            <person name="Baker S.E."/>
            <person name="Andersen M.R."/>
        </authorList>
    </citation>
    <scope>NUCLEOTIDE SEQUENCE [LARGE SCALE GENOMIC DNA]</scope>
    <source>
        <strain evidence="5 6">ATCC 13496</strain>
    </source>
</reference>
<dbReference type="GO" id="GO:0046872">
    <property type="term" value="F:metal ion binding"/>
    <property type="evidence" value="ECO:0007669"/>
    <property type="project" value="UniProtKB-KW"/>
</dbReference>
<dbReference type="InterPro" id="IPR000092">
    <property type="entry name" value="Polyprenyl_synt"/>
</dbReference>
<dbReference type="VEuPathDB" id="FungiDB:M747DRAFT_318060"/>
<evidence type="ECO:0000256" key="1">
    <source>
        <dbReference type="ARBA" id="ARBA00022679"/>
    </source>
</evidence>
<keyword evidence="2" id="KW-0479">Metal-binding</keyword>
<dbReference type="AlphaFoldDB" id="A0A370BPM7"/>
<evidence type="ECO:0000256" key="3">
    <source>
        <dbReference type="ARBA" id="ARBA00022842"/>
    </source>
</evidence>